<keyword evidence="1" id="KW-0802">TPR repeat</keyword>
<dbReference type="SUPFAM" id="SSF48452">
    <property type="entry name" value="TPR-like"/>
    <property type="match status" value="1"/>
</dbReference>
<evidence type="ECO:0008006" key="4">
    <source>
        <dbReference type="Google" id="ProtNLM"/>
    </source>
</evidence>
<proteinExistence type="predicted"/>
<dbReference type="SMART" id="SM00028">
    <property type="entry name" value="TPR"/>
    <property type="match status" value="2"/>
</dbReference>
<dbReference type="AlphaFoldDB" id="A0A1G9HFZ0"/>
<protein>
    <recommendedName>
        <fullName evidence="4">Tetratricopeptide repeat-containing protein</fullName>
    </recommendedName>
</protein>
<feature type="repeat" description="TPR" evidence="1">
    <location>
        <begin position="247"/>
        <end position="280"/>
    </location>
</feature>
<dbReference type="Proteomes" id="UP000198706">
    <property type="component" value="Unassembled WGS sequence"/>
</dbReference>
<evidence type="ECO:0000313" key="2">
    <source>
        <dbReference type="EMBL" id="SDL11918.1"/>
    </source>
</evidence>
<dbReference type="InterPro" id="IPR011990">
    <property type="entry name" value="TPR-like_helical_dom_sf"/>
</dbReference>
<dbReference type="Gene3D" id="1.25.40.20">
    <property type="entry name" value="Ankyrin repeat-containing domain"/>
    <property type="match status" value="1"/>
</dbReference>
<organism evidence="2 3">
    <name type="scientific">Pseudomonas indica</name>
    <dbReference type="NCBI Taxonomy" id="137658"/>
    <lineage>
        <taxon>Bacteria</taxon>
        <taxon>Pseudomonadati</taxon>
        <taxon>Pseudomonadota</taxon>
        <taxon>Gammaproteobacteria</taxon>
        <taxon>Pseudomonadales</taxon>
        <taxon>Pseudomonadaceae</taxon>
        <taxon>Pseudomonas</taxon>
    </lineage>
</organism>
<gene>
    <name evidence="2" type="ORF">SAMN05216186_11532</name>
</gene>
<dbReference type="InterPro" id="IPR019734">
    <property type="entry name" value="TPR_rpt"/>
</dbReference>
<dbReference type="SUPFAM" id="SSF48403">
    <property type="entry name" value="Ankyrin repeat"/>
    <property type="match status" value="1"/>
</dbReference>
<dbReference type="InterPro" id="IPR036770">
    <property type="entry name" value="Ankyrin_rpt-contain_sf"/>
</dbReference>
<dbReference type="Gene3D" id="1.25.40.10">
    <property type="entry name" value="Tetratricopeptide repeat domain"/>
    <property type="match status" value="1"/>
</dbReference>
<dbReference type="PROSITE" id="PS50005">
    <property type="entry name" value="TPR"/>
    <property type="match status" value="1"/>
</dbReference>
<evidence type="ECO:0000313" key="3">
    <source>
        <dbReference type="Proteomes" id="UP000198706"/>
    </source>
</evidence>
<dbReference type="RefSeq" id="WP_084336349.1">
    <property type="nucleotide sequence ID" value="NZ_FNFD01000015.1"/>
</dbReference>
<accession>A0A1G9HFZ0</accession>
<evidence type="ECO:0000256" key="1">
    <source>
        <dbReference type="PROSITE-ProRule" id="PRU00339"/>
    </source>
</evidence>
<dbReference type="EMBL" id="FNFD01000015">
    <property type="protein sequence ID" value="SDL11918.1"/>
    <property type="molecule type" value="Genomic_DNA"/>
</dbReference>
<keyword evidence="3" id="KW-1185">Reference proteome</keyword>
<dbReference type="STRING" id="137658.SAMN05216186_11532"/>
<name>A0A1G9HFZ0_9PSED</name>
<sequence length="553" mass="63013">MKDKRTLLLMSVLLALLGVYLLKSPIENYLADQPPQPESPASQEQLLPGENEIRKIDVAQGDDGYFYATVHYFFRGDLSNPKIRVMADSPDADASRFWNSEQLVDIQKGENSVRLEVLRPATPYKEFTSKKIVVSMNSGFAAAQTTKEIDFPIEWTDSSTYMRNREFAKKTIDELYAEAVELIDLADARTFQTAKKNLERVLIKDSQYIDAYPELARFSMKNNWGPEGLKQAETYLISGLKLNGNHANSHVLLGYVYVHQRRFDEAKAEFETAEKIGTKNLWLWANWGELHAMQGESQKAIDMYLRATDTPRPYDTYDRARLDAYLKLFRLLTSPEQLAKADELYRKRADEYPSIPCFRTDYAAFRLERFDDYQGAIAESRKAIDNGCESPRSRQVMGLANYVAWSNTLDEQREAYLSQAQLFFPESPRLIYQLARSQTTNKAIGELKKRAVSIDSKDNENFTALAYALIENDVASARRLIELGADPMSHVGDEDYPVAMAPVFYQHKEGVQLMLESGVDLSAVKYRGISALGYAEQLQNPEIIHLIKSKLKI</sequence>
<reference evidence="2 3" key="1">
    <citation type="submission" date="2016-10" db="EMBL/GenBank/DDBJ databases">
        <authorList>
            <person name="de Groot N.N."/>
        </authorList>
    </citation>
    <scope>NUCLEOTIDE SEQUENCE [LARGE SCALE GENOMIC DNA]</scope>
    <source>
        <strain evidence="2 3">JCM 21544</strain>
    </source>
</reference>